<feature type="domain" description="C-type lectin" evidence="1">
    <location>
        <begin position="12"/>
        <end position="129"/>
    </location>
</feature>
<protein>
    <submittedName>
        <fullName evidence="4">C-type lectin domain-containing protein</fullName>
    </submittedName>
</protein>
<reference evidence="2 3" key="2">
    <citation type="submission" date="2018-11" db="EMBL/GenBank/DDBJ databases">
        <authorList>
            <consortium name="Pathogen Informatics"/>
        </authorList>
    </citation>
    <scope>NUCLEOTIDE SEQUENCE [LARGE SCALE GENOMIC DNA]</scope>
    <source>
        <strain evidence="2 3">Costa Rica</strain>
    </source>
</reference>
<organism evidence="4">
    <name type="scientific">Angiostrongylus costaricensis</name>
    <name type="common">Nematode worm</name>
    <dbReference type="NCBI Taxonomy" id="334426"/>
    <lineage>
        <taxon>Eukaryota</taxon>
        <taxon>Metazoa</taxon>
        <taxon>Ecdysozoa</taxon>
        <taxon>Nematoda</taxon>
        <taxon>Chromadorea</taxon>
        <taxon>Rhabditida</taxon>
        <taxon>Rhabditina</taxon>
        <taxon>Rhabditomorpha</taxon>
        <taxon>Strongyloidea</taxon>
        <taxon>Metastrongylidae</taxon>
        <taxon>Angiostrongylus</taxon>
    </lineage>
</organism>
<sequence>MQMKCPPDSLYLAGRCFTIDTRRILLLRTEAKQVCRSQGGYLASNIDASMDSDLSRQLVRRGKENEAFWIDLQVDPNGRLMWSDGNQATYRPKSSSFMVPNSCVAYVISGGMTDWTSLPCDASANYLLRNDLFVIIVTEDLQQQTDVERSLCHRRLMNEELPLKDLHCELILHHFYR</sequence>
<dbReference type="SMART" id="SM00034">
    <property type="entry name" value="CLECT"/>
    <property type="match status" value="1"/>
</dbReference>
<dbReference type="AlphaFoldDB" id="A0A0R3PIG1"/>
<reference evidence="4" key="1">
    <citation type="submission" date="2017-02" db="UniProtKB">
        <authorList>
            <consortium name="WormBaseParasite"/>
        </authorList>
    </citation>
    <scope>IDENTIFICATION</scope>
</reference>
<proteinExistence type="predicted"/>
<dbReference type="Gene3D" id="3.10.100.10">
    <property type="entry name" value="Mannose-Binding Protein A, subunit A"/>
    <property type="match status" value="1"/>
</dbReference>
<dbReference type="SUPFAM" id="SSF56436">
    <property type="entry name" value="C-type lectin-like"/>
    <property type="match status" value="1"/>
</dbReference>
<dbReference type="Proteomes" id="UP000267027">
    <property type="component" value="Unassembled WGS sequence"/>
</dbReference>
<dbReference type="EMBL" id="UYYA01002159">
    <property type="protein sequence ID" value="VDM55724.1"/>
    <property type="molecule type" value="Genomic_DNA"/>
</dbReference>
<evidence type="ECO:0000313" key="2">
    <source>
        <dbReference type="EMBL" id="VDM55724.1"/>
    </source>
</evidence>
<dbReference type="STRING" id="334426.A0A0R3PIG1"/>
<dbReference type="WBParaSite" id="ACOC_0000413801-mRNA-1">
    <property type="protein sequence ID" value="ACOC_0000413801-mRNA-1"/>
    <property type="gene ID" value="ACOC_0000413801"/>
</dbReference>
<keyword evidence="3" id="KW-1185">Reference proteome</keyword>
<dbReference type="InterPro" id="IPR001304">
    <property type="entry name" value="C-type_lectin-like"/>
</dbReference>
<name>A0A0R3PIG1_ANGCS</name>
<evidence type="ECO:0000259" key="1">
    <source>
        <dbReference type="PROSITE" id="PS50041"/>
    </source>
</evidence>
<evidence type="ECO:0000313" key="4">
    <source>
        <dbReference type="WBParaSite" id="ACOC_0000413801-mRNA-1"/>
    </source>
</evidence>
<gene>
    <name evidence="2" type="ORF">ACOC_LOCUS4139</name>
</gene>
<dbReference type="Pfam" id="PF00059">
    <property type="entry name" value="Lectin_C"/>
    <property type="match status" value="1"/>
</dbReference>
<accession>A0A0R3PIG1</accession>
<evidence type="ECO:0000313" key="3">
    <source>
        <dbReference type="Proteomes" id="UP000267027"/>
    </source>
</evidence>
<dbReference type="InterPro" id="IPR016186">
    <property type="entry name" value="C-type_lectin-like/link_sf"/>
</dbReference>
<dbReference type="InterPro" id="IPR016187">
    <property type="entry name" value="CTDL_fold"/>
</dbReference>
<dbReference type="PROSITE" id="PS50041">
    <property type="entry name" value="C_TYPE_LECTIN_2"/>
    <property type="match status" value="1"/>
</dbReference>
<dbReference type="OrthoDB" id="5797898at2759"/>